<dbReference type="InterPro" id="IPR020565">
    <property type="entry name" value="ImidazoleglycerP_deHydtase_CS"/>
</dbReference>
<keyword evidence="3 6" id="KW-0028">Amino-acid biosynthesis</keyword>
<dbReference type="CDD" id="cd07914">
    <property type="entry name" value="IGPD"/>
    <property type="match status" value="1"/>
</dbReference>
<proteinExistence type="inferred from homology"/>
<evidence type="ECO:0000256" key="6">
    <source>
        <dbReference type="HAMAP-Rule" id="MF_00076"/>
    </source>
</evidence>
<reference evidence="7 8" key="1">
    <citation type="submission" date="2020-03" db="EMBL/GenBank/DDBJ databases">
        <title>Metabolic flexibility allows generalist bacteria to become dominant in a frequently disturbed ecosystem.</title>
        <authorList>
            <person name="Chen Y.-J."/>
            <person name="Leung P.M."/>
            <person name="Bay S.K."/>
            <person name="Hugenholtz P."/>
            <person name="Kessler A.J."/>
            <person name="Shelley G."/>
            <person name="Waite D.W."/>
            <person name="Cook P.L."/>
            <person name="Greening C."/>
        </authorList>
    </citation>
    <scope>NUCLEOTIDE SEQUENCE [LARGE SCALE GENOMIC DNA]</scope>
    <source>
        <strain evidence="7">SS_bin_28</strain>
    </source>
</reference>
<accession>A0A7Y2ED37</accession>
<dbReference type="FunFam" id="3.30.230.40:FF:000001">
    <property type="entry name" value="Imidazoleglycerol-phosphate dehydratase HisB"/>
    <property type="match status" value="1"/>
</dbReference>
<comment type="subcellular location">
    <subcellularLocation>
        <location evidence="6">Cytoplasm</location>
    </subcellularLocation>
</comment>
<organism evidence="7 8">
    <name type="scientific">Eiseniibacteriota bacterium</name>
    <dbReference type="NCBI Taxonomy" id="2212470"/>
    <lineage>
        <taxon>Bacteria</taxon>
        <taxon>Candidatus Eiseniibacteriota</taxon>
    </lineage>
</organism>
<evidence type="ECO:0000256" key="3">
    <source>
        <dbReference type="ARBA" id="ARBA00022605"/>
    </source>
</evidence>
<comment type="pathway">
    <text evidence="1 6">Amino-acid biosynthesis; L-histidine biosynthesis; L-histidine from 5-phospho-alpha-D-ribose 1-diphosphate: step 6/9.</text>
</comment>
<evidence type="ECO:0000256" key="5">
    <source>
        <dbReference type="ARBA" id="ARBA00023239"/>
    </source>
</evidence>
<dbReference type="GO" id="GO:0004424">
    <property type="term" value="F:imidazoleglycerol-phosphate dehydratase activity"/>
    <property type="evidence" value="ECO:0007669"/>
    <property type="project" value="UniProtKB-UniRule"/>
</dbReference>
<dbReference type="GO" id="GO:0000105">
    <property type="term" value="P:L-histidine biosynthetic process"/>
    <property type="evidence" value="ECO:0007669"/>
    <property type="project" value="UniProtKB-UniRule"/>
</dbReference>
<dbReference type="Gene3D" id="3.30.230.40">
    <property type="entry name" value="Imidazole glycerol phosphate dehydratase, domain 1"/>
    <property type="match status" value="2"/>
</dbReference>
<dbReference type="InterPro" id="IPR038494">
    <property type="entry name" value="IGPD_sf"/>
</dbReference>
<dbReference type="InterPro" id="IPR020568">
    <property type="entry name" value="Ribosomal_Su5_D2-typ_SF"/>
</dbReference>
<dbReference type="PROSITE" id="PS00954">
    <property type="entry name" value="IGP_DEHYDRATASE_1"/>
    <property type="match status" value="1"/>
</dbReference>
<gene>
    <name evidence="6 7" type="primary">hisB</name>
    <name evidence="7" type="ORF">HKN21_12780</name>
</gene>
<dbReference type="PANTHER" id="PTHR23133">
    <property type="entry name" value="IMIDAZOLEGLYCEROL-PHOSPHATE DEHYDRATASE HIS7"/>
    <property type="match status" value="1"/>
</dbReference>
<evidence type="ECO:0000313" key="7">
    <source>
        <dbReference type="EMBL" id="NNF07629.1"/>
    </source>
</evidence>
<evidence type="ECO:0000256" key="2">
    <source>
        <dbReference type="ARBA" id="ARBA00016664"/>
    </source>
</evidence>
<protein>
    <recommendedName>
        <fullName evidence="2 6">Imidazoleglycerol-phosphate dehydratase</fullName>
        <shortName evidence="6">IGPD</shortName>
        <ecNumber evidence="6">4.2.1.19</ecNumber>
    </recommendedName>
</protein>
<keyword evidence="6" id="KW-0963">Cytoplasm</keyword>
<dbReference type="EC" id="4.2.1.19" evidence="6"/>
<dbReference type="UniPathway" id="UPA00031">
    <property type="reaction ID" value="UER00011"/>
</dbReference>
<dbReference type="AlphaFoldDB" id="A0A7Y2ED37"/>
<comment type="similarity">
    <text evidence="6">Belongs to the imidazoleglycerol-phosphate dehydratase family.</text>
</comment>
<sequence>MRKAKVERNTNETRISCEVNLDGQGDYEVSTPIGFFTHMLETFSKHALVDLRITVEGDVHVDQHHTIEDTGIVLGEAMTQALADRKGIYRNGSCLYPMDEVLARCALDLSGRSVCVFSGKFEHRFVGELETTMIKEFFHAVAASLKAAVHLEVLTPGNDHHMAESVFKAFAKSLRQAVDLDARIADRIPSTKGVL</sequence>
<evidence type="ECO:0000256" key="4">
    <source>
        <dbReference type="ARBA" id="ARBA00023102"/>
    </source>
</evidence>
<keyword evidence="5 6" id="KW-0456">Lyase</keyword>
<dbReference type="Pfam" id="PF00475">
    <property type="entry name" value="IGPD"/>
    <property type="match status" value="1"/>
</dbReference>
<comment type="catalytic activity">
    <reaction evidence="6">
        <text>D-erythro-1-(imidazol-4-yl)glycerol 3-phosphate = 3-(imidazol-4-yl)-2-oxopropyl phosphate + H2O</text>
        <dbReference type="Rhea" id="RHEA:11040"/>
        <dbReference type="ChEBI" id="CHEBI:15377"/>
        <dbReference type="ChEBI" id="CHEBI:57766"/>
        <dbReference type="ChEBI" id="CHEBI:58278"/>
        <dbReference type="EC" id="4.2.1.19"/>
    </reaction>
</comment>
<dbReference type="NCBIfam" id="NF002114">
    <property type="entry name" value="PRK00951.2-4"/>
    <property type="match status" value="1"/>
</dbReference>
<dbReference type="SUPFAM" id="SSF54211">
    <property type="entry name" value="Ribosomal protein S5 domain 2-like"/>
    <property type="match status" value="2"/>
</dbReference>
<dbReference type="GO" id="GO:0005737">
    <property type="term" value="C:cytoplasm"/>
    <property type="evidence" value="ECO:0007669"/>
    <property type="project" value="UniProtKB-SubCell"/>
</dbReference>
<dbReference type="Proteomes" id="UP000547674">
    <property type="component" value="Unassembled WGS sequence"/>
</dbReference>
<evidence type="ECO:0000256" key="1">
    <source>
        <dbReference type="ARBA" id="ARBA00005047"/>
    </source>
</evidence>
<dbReference type="FunFam" id="3.30.230.40:FF:000003">
    <property type="entry name" value="Imidazoleglycerol-phosphate dehydratase HisB"/>
    <property type="match status" value="1"/>
</dbReference>
<keyword evidence="4 6" id="KW-0368">Histidine biosynthesis</keyword>
<comment type="caution">
    <text evidence="7">The sequence shown here is derived from an EMBL/GenBank/DDBJ whole genome shotgun (WGS) entry which is preliminary data.</text>
</comment>
<name>A0A7Y2ED37_UNCEI</name>
<dbReference type="NCBIfam" id="NF002111">
    <property type="entry name" value="PRK00951.2-1"/>
    <property type="match status" value="1"/>
</dbReference>
<dbReference type="PANTHER" id="PTHR23133:SF2">
    <property type="entry name" value="IMIDAZOLEGLYCEROL-PHOSPHATE DEHYDRATASE"/>
    <property type="match status" value="1"/>
</dbReference>
<dbReference type="HAMAP" id="MF_00076">
    <property type="entry name" value="HisB"/>
    <property type="match status" value="1"/>
</dbReference>
<evidence type="ECO:0000313" key="8">
    <source>
        <dbReference type="Proteomes" id="UP000547674"/>
    </source>
</evidence>
<dbReference type="InterPro" id="IPR000807">
    <property type="entry name" value="ImidazoleglycerolP_deHydtase"/>
</dbReference>
<dbReference type="EMBL" id="JABDJR010000511">
    <property type="protein sequence ID" value="NNF07629.1"/>
    <property type="molecule type" value="Genomic_DNA"/>
</dbReference>